<dbReference type="EMBL" id="SLXT01000007">
    <property type="protein sequence ID" value="TCP64966.1"/>
    <property type="molecule type" value="Genomic_DNA"/>
</dbReference>
<accession>A0A4V6NRP4</accession>
<gene>
    <name evidence="2" type="ORF">EDD73_10736</name>
</gene>
<feature type="compositionally biased region" description="Basic residues" evidence="1">
    <location>
        <begin position="121"/>
        <end position="135"/>
    </location>
</feature>
<dbReference type="Proteomes" id="UP000294813">
    <property type="component" value="Unassembled WGS sequence"/>
</dbReference>
<protein>
    <submittedName>
        <fullName evidence="2">Uncharacterized protein</fullName>
    </submittedName>
</protein>
<sequence length="135" mass="15483">MRIEQTILMKHLQGSAYPTLCRVVPAMVPPGIHVLSPSERRRFASSTYSSYHAQADNIMLIYSICGLTPEEKAQILASTVRLLFQKRGVKSYPPRQCTLLDFASYHRRRCSMQRAGFISLPKKRRTNKSPRPRPH</sequence>
<comment type="caution">
    <text evidence="2">The sequence shown here is derived from an EMBL/GenBank/DDBJ whole genome shotgun (WGS) entry which is preliminary data.</text>
</comment>
<reference evidence="2 3" key="1">
    <citation type="submission" date="2019-03" db="EMBL/GenBank/DDBJ databases">
        <title>Genomic Encyclopedia of Type Strains, Phase IV (KMG-IV): sequencing the most valuable type-strain genomes for metagenomic binning, comparative biology and taxonomic classification.</title>
        <authorList>
            <person name="Goeker M."/>
        </authorList>
    </citation>
    <scope>NUCLEOTIDE SEQUENCE [LARGE SCALE GENOMIC DNA]</scope>
    <source>
        <strain evidence="2 3">DSM 11170</strain>
    </source>
</reference>
<name>A0A4V6NRP4_9FIRM</name>
<dbReference type="RefSeq" id="WP_131918704.1">
    <property type="nucleotide sequence ID" value="NZ_JAOQNU010000007.1"/>
</dbReference>
<organism evidence="2 3">
    <name type="scientific">Heliophilum fasciatum</name>
    <dbReference type="NCBI Taxonomy" id="35700"/>
    <lineage>
        <taxon>Bacteria</taxon>
        <taxon>Bacillati</taxon>
        <taxon>Bacillota</taxon>
        <taxon>Clostridia</taxon>
        <taxon>Eubacteriales</taxon>
        <taxon>Heliobacteriaceae</taxon>
        <taxon>Heliophilum</taxon>
    </lineage>
</organism>
<evidence type="ECO:0000256" key="1">
    <source>
        <dbReference type="SAM" id="MobiDB-lite"/>
    </source>
</evidence>
<feature type="region of interest" description="Disordered" evidence="1">
    <location>
        <begin position="116"/>
        <end position="135"/>
    </location>
</feature>
<evidence type="ECO:0000313" key="2">
    <source>
        <dbReference type="EMBL" id="TCP64966.1"/>
    </source>
</evidence>
<proteinExistence type="predicted"/>
<keyword evidence="3" id="KW-1185">Reference proteome</keyword>
<dbReference type="AlphaFoldDB" id="A0A4V6NRP4"/>
<evidence type="ECO:0000313" key="3">
    <source>
        <dbReference type="Proteomes" id="UP000294813"/>
    </source>
</evidence>